<feature type="domain" description="AMP-dependent synthetase/ligase" evidence="3">
    <location>
        <begin position="73"/>
        <end position="396"/>
    </location>
</feature>
<dbReference type="GeneID" id="27315105"/>
<name>A0A0D1YKG7_9PEZI</name>
<dbReference type="InterPro" id="IPR000873">
    <property type="entry name" value="AMP-dep_synth/lig_dom"/>
</dbReference>
<dbReference type="GO" id="GO:0044539">
    <property type="term" value="P:long-chain fatty acid import into cell"/>
    <property type="evidence" value="ECO:0007669"/>
    <property type="project" value="TreeGrafter"/>
</dbReference>
<proteinExistence type="inferred from homology"/>
<comment type="similarity">
    <text evidence="1">Belongs to the ATP-dependent AMP-binding enzyme family.</text>
</comment>
<dbReference type="SUPFAM" id="SSF56801">
    <property type="entry name" value="Acetyl-CoA synthetase-like"/>
    <property type="match status" value="1"/>
</dbReference>
<evidence type="ECO:0000259" key="3">
    <source>
        <dbReference type="Pfam" id="PF00501"/>
    </source>
</evidence>
<dbReference type="GO" id="GO:0005324">
    <property type="term" value="F:long-chain fatty acid transmembrane transporter activity"/>
    <property type="evidence" value="ECO:0007669"/>
    <property type="project" value="TreeGrafter"/>
</dbReference>
<dbReference type="Gene3D" id="3.40.50.12780">
    <property type="entry name" value="N-terminal domain of ligase-like"/>
    <property type="match status" value="1"/>
</dbReference>
<dbReference type="PANTHER" id="PTHR43107">
    <property type="entry name" value="LONG-CHAIN FATTY ACID TRANSPORT PROTEIN"/>
    <property type="match status" value="1"/>
</dbReference>
<dbReference type="RefSeq" id="XP_016211230.1">
    <property type="nucleotide sequence ID" value="XM_016360858.1"/>
</dbReference>
<dbReference type="GO" id="GO:0009898">
    <property type="term" value="C:cytoplasmic side of plasma membrane"/>
    <property type="evidence" value="ECO:0007669"/>
    <property type="project" value="TreeGrafter"/>
</dbReference>
<evidence type="ECO:0000313" key="5">
    <source>
        <dbReference type="Proteomes" id="UP000053259"/>
    </source>
</evidence>
<evidence type="ECO:0000256" key="2">
    <source>
        <dbReference type="ARBA" id="ARBA00022598"/>
    </source>
</evidence>
<evidence type="ECO:0000256" key="1">
    <source>
        <dbReference type="ARBA" id="ARBA00006432"/>
    </source>
</evidence>
<dbReference type="OrthoDB" id="10253869at2759"/>
<gene>
    <name evidence="4" type="ORF">PV09_07132</name>
</gene>
<organism evidence="4 5">
    <name type="scientific">Verruconis gallopava</name>
    <dbReference type="NCBI Taxonomy" id="253628"/>
    <lineage>
        <taxon>Eukaryota</taxon>
        <taxon>Fungi</taxon>
        <taxon>Dikarya</taxon>
        <taxon>Ascomycota</taxon>
        <taxon>Pezizomycotina</taxon>
        <taxon>Dothideomycetes</taxon>
        <taxon>Pleosporomycetidae</taxon>
        <taxon>Venturiales</taxon>
        <taxon>Sympoventuriaceae</taxon>
        <taxon>Verruconis</taxon>
    </lineage>
</organism>
<dbReference type="PROSITE" id="PS00455">
    <property type="entry name" value="AMP_BINDING"/>
    <property type="match status" value="1"/>
</dbReference>
<dbReference type="Proteomes" id="UP000053259">
    <property type="component" value="Unassembled WGS sequence"/>
</dbReference>
<dbReference type="Pfam" id="PF00501">
    <property type="entry name" value="AMP-binding"/>
    <property type="match status" value="1"/>
</dbReference>
<dbReference type="EMBL" id="KN847555">
    <property type="protein sequence ID" value="KIW01362.1"/>
    <property type="molecule type" value="Genomic_DNA"/>
</dbReference>
<keyword evidence="5" id="KW-1185">Reference proteome</keyword>
<dbReference type="AlphaFoldDB" id="A0A0D1YKG7"/>
<dbReference type="InterPro" id="IPR045851">
    <property type="entry name" value="AMP-bd_C_sf"/>
</dbReference>
<dbReference type="GO" id="GO:0005777">
    <property type="term" value="C:peroxisome"/>
    <property type="evidence" value="ECO:0007669"/>
    <property type="project" value="TreeGrafter"/>
</dbReference>
<dbReference type="STRING" id="253628.A0A0D1YKG7"/>
<dbReference type="HOGENOM" id="CLU_000022_46_3_1"/>
<dbReference type="InterPro" id="IPR020845">
    <property type="entry name" value="AMP-binding_CS"/>
</dbReference>
<dbReference type="InterPro" id="IPR042099">
    <property type="entry name" value="ANL_N_sf"/>
</dbReference>
<dbReference type="GO" id="GO:0005811">
    <property type="term" value="C:lipid droplet"/>
    <property type="evidence" value="ECO:0007669"/>
    <property type="project" value="TreeGrafter"/>
</dbReference>
<sequence length="635" mass="70513">MEKISAKTFITAGAAFAATAAYLDAHFGFSRDIGQILADRRFGKRIEQRIKAVGSVAGIYGHLQTADPAAEGLWFEGRTWTYREILKEADAFAQVLHDIGVRKNSFVAVFMSNSPEMVFALAAISKLGSAPAMINTALRNETLLHCLGVANASVLVATPDLIEHVVPVLKEDRMATSCLSLNVGSFSDDLSDDRFISVTQKQLSATAVRVQTVPRALKDIGALIYTSGTSGKPKAVSIKNWLLILTSTTTDLDARFPERYKPLRTYSCLPLFHGTCFFTGLLYSAGNSGSFCLARKFSASGFSRSLVESGATRTLYVGELCRYLLKAAPSPHDRAHRCRVAVGNGLSNDVWLKFMERFGIEEIREFYRSTEGLAKFDNCSRGRQGAGKVGFQGPIYRNFNRDTVLVRYDPDTEMPWRDPKTGFCVRAKIGEPGEAIGLVRNMDFYHEYLNNPKANEEKLLANVFKKGDLYQRMGDLLVNESSGWVSFRDRTGDTYRWNGENVSAGEVREHISRIPGVIDVTVYAVKLSGYDGQAGAAAITLATGYRGQEDKFAEQLYPRLKKSGLTSYQLPRLVRFIEQIEVNATFKHAKTVMMTRSWDPRKQTAGEHVYWLDGNAYKRLDSQAWADICAAKARL</sequence>
<dbReference type="RefSeq" id="XP_016211231.1">
    <property type="nucleotide sequence ID" value="XM_016360859.1"/>
</dbReference>
<reference evidence="4 5" key="1">
    <citation type="submission" date="2015-01" db="EMBL/GenBank/DDBJ databases">
        <title>The Genome Sequence of Ochroconis gallopava CBS43764.</title>
        <authorList>
            <consortium name="The Broad Institute Genomics Platform"/>
            <person name="Cuomo C."/>
            <person name="de Hoog S."/>
            <person name="Gorbushina A."/>
            <person name="Stielow B."/>
            <person name="Teixiera M."/>
            <person name="Abouelleil A."/>
            <person name="Chapman S.B."/>
            <person name="Priest M."/>
            <person name="Young S.K."/>
            <person name="Wortman J."/>
            <person name="Nusbaum C."/>
            <person name="Birren B."/>
        </authorList>
    </citation>
    <scope>NUCLEOTIDE SEQUENCE [LARGE SCALE GENOMIC DNA]</scope>
    <source>
        <strain evidence="4 5">CBS 43764</strain>
    </source>
</reference>
<keyword evidence="2" id="KW-0436">Ligase</keyword>
<dbReference type="PANTHER" id="PTHR43107:SF20">
    <property type="entry name" value="FATTY ACID TRANSPORTER_ACYL-COA SYNTHETASE (FAT1), PUTATIVE (AFU_ORTHOLOGUE AFUA_2G11360)-RELATED"/>
    <property type="match status" value="1"/>
</dbReference>
<dbReference type="EMBL" id="KN847555">
    <property type="protein sequence ID" value="KIW01361.1"/>
    <property type="molecule type" value="Genomic_DNA"/>
</dbReference>
<protein>
    <recommendedName>
        <fullName evidence="3">AMP-dependent synthetase/ligase domain-containing protein</fullName>
    </recommendedName>
</protein>
<dbReference type="GO" id="GO:0004467">
    <property type="term" value="F:long-chain fatty acid-CoA ligase activity"/>
    <property type="evidence" value="ECO:0007669"/>
    <property type="project" value="TreeGrafter"/>
</dbReference>
<accession>A0A0D1YKG7</accession>
<dbReference type="Gene3D" id="3.30.300.30">
    <property type="match status" value="1"/>
</dbReference>
<evidence type="ECO:0000313" key="4">
    <source>
        <dbReference type="EMBL" id="KIW01362.1"/>
    </source>
</evidence>
<dbReference type="VEuPathDB" id="FungiDB:PV09_07132"/>